<dbReference type="Proteomes" id="UP001164539">
    <property type="component" value="Chromosome 4"/>
</dbReference>
<keyword evidence="1" id="KW-0560">Oxidoreductase</keyword>
<name>A0ACC1YAY0_MELAZ</name>
<dbReference type="EMBL" id="CM051397">
    <property type="protein sequence ID" value="KAJ4720896.1"/>
    <property type="molecule type" value="Genomic_DNA"/>
</dbReference>
<keyword evidence="1" id="KW-0575">Peroxidase</keyword>
<keyword evidence="2" id="KW-1185">Reference proteome</keyword>
<protein>
    <submittedName>
        <fullName evidence="1">Peroxidase</fullName>
    </submittedName>
</protein>
<reference evidence="1 2" key="1">
    <citation type="journal article" date="2023" name="Science">
        <title>Complex scaffold remodeling in plant triterpene biosynthesis.</title>
        <authorList>
            <person name="De La Pena R."/>
            <person name="Hodgson H."/>
            <person name="Liu J.C."/>
            <person name="Stephenson M.J."/>
            <person name="Martin A.C."/>
            <person name="Owen C."/>
            <person name="Harkess A."/>
            <person name="Leebens-Mack J."/>
            <person name="Jimenez L.E."/>
            <person name="Osbourn A."/>
            <person name="Sattely E.S."/>
        </authorList>
    </citation>
    <scope>NUCLEOTIDE SEQUENCE [LARGE SCALE GENOMIC DNA]</scope>
    <source>
        <strain evidence="2">cv. JPN11</strain>
        <tissue evidence="1">Leaf</tissue>
    </source>
</reference>
<evidence type="ECO:0000313" key="2">
    <source>
        <dbReference type="Proteomes" id="UP001164539"/>
    </source>
</evidence>
<organism evidence="1 2">
    <name type="scientific">Melia azedarach</name>
    <name type="common">Chinaberry tree</name>
    <dbReference type="NCBI Taxonomy" id="155640"/>
    <lineage>
        <taxon>Eukaryota</taxon>
        <taxon>Viridiplantae</taxon>
        <taxon>Streptophyta</taxon>
        <taxon>Embryophyta</taxon>
        <taxon>Tracheophyta</taxon>
        <taxon>Spermatophyta</taxon>
        <taxon>Magnoliopsida</taxon>
        <taxon>eudicotyledons</taxon>
        <taxon>Gunneridae</taxon>
        <taxon>Pentapetalae</taxon>
        <taxon>rosids</taxon>
        <taxon>malvids</taxon>
        <taxon>Sapindales</taxon>
        <taxon>Meliaceae</taxon>
        <taxon>Melia</taxon>
    </lineage>
</organism>
<gene>
    <name evidence="1" type="ORF">OWV82_008649</name>
</gene>
<proteinExistence type="predicted"/>
<sequence>MSSFPVTTIVLLIAFLSRVSNAQLNPAFYAETCSNVSNIVRRVVGQARQNDSRIGAKILRLHFHDCFVNGCDGSLLLDDSVEDNIVSEKSAFPNLSTAGYEVVDDIKTALEDECPGVVSCADILAIASQILVSLDGGPTWQVQLGRRDSRIANKNGTTALPLANATLDELKQKFLDQGLDNTTDLVALSGAHTFGRARCVTFSHRLSNFTPEGNPDPSLNTTFLGTLTQRCFVNGNDSTLNDLDLTTPDVFDNNYYINLRNSHGLLRTDQELFSTTGADTVPIVNRFADNQTDFFNTFGQSIIKMGNIMVLTGSNGEVRLNCRRINPISITSVVTGSFRSQVAEDSPTGVSMAKASVSGNTSLRKGAWTAEEDRKLINYINRYGIWNWTEMPKPAGLLRSGKSCRLRWLNYLRPDIKHGNFSQEEDEIIIKLHEKMGNRWCKIAARLPGRTDNEIKNHWHTRLKKRLKNNLAPSMSVSQRRVNAIAEANRNDPPNVHPLLPNSPKALNMNGCSSPSSPYPDLEVSQNQMIEENNHSNEEFKTLWESLYMNDDYEVAFGYPEFMVLTSQVELLEDTCCYDGGFDLWA</sequence>
<accession>A0ACC1YAY0</accession>
<comment type="caution">
    <text evidence="1">The sequence shown here is derived from an EMBL/GenBank/DDBJ whole genome shotgun (WGS) entry which is preliminary data.</text>
</comment>
<evidence type="ECO:0000313" key="1">
    <source>
        <dbReference type="EMBL" id="KAJ4720896.1"/>
    </source>
</evidence>